<comment type="caution">
    <text evidence="2">The sequence shown here is derived from an EMBL/GenBank/DDBJ whole genome shotgun (WGS) entry which is preliminary data.</text>
</comment>
<dbReference type="RefSeq" id="WP_185682018.1">
    <property type="nucleotide sequence ID" value="NZ_JACLAU010000002.1"/>
</dbReference>
<dbReference type="AlphaFoldDB" id="A0A7X1F5M4"/>
<organism evidence="2 3">
    <name type="scientific">Novosphingobium aerophilum</name>
    <dbReference type="NCBI Taxonomy" id="2839843"/>
    <lineage>
        <taxon>Bacteria</taxon>
        <taxon>Pseudomonadati</taxon>
        <taxon>Pseudomonadota</taxon>
        <taxon>Alphaproteobacteria</taxon>
        <taxon>Sphingomonadales</taxon>
        <taxon>Sphingomonadaceae</taxon>
        <taxon>Novosphingobium</taxon>
    </lineage>
</organism>
<keyword evidence="1" id="KW-0732">Signal</keyword>
<keyword evidence="2" id="KW-0251">Elongation factor</keyword>
<feature type="signal peptide" evidence="1">
    <location>
        <begin position="1"/>
        <end position="27"/>
    </location>
</feature>
<evidence type="ECO:0000256" key="1">
    <source>
        <dbReference type="SAM" id="SignalP"/>
    </source>
</evidence>
<evidence type="ECO:0000313" key="2">
    <source>
        <dbReference type="EMBL" id="MBC2650594.1"/>
    </source>
</evidence>
<protein>
    <submittedName>
        <fullName evidence="2">Elongation factor P</fullName>
    </submittedName>
</protein>
<accession>A0A7X1F5M4</accession>
<feature type="chain" id="PRO_5030796244" evidence="1">
    <location>
        <begin position="28"/>
        <end position="130"/>
    </location>
</feature>
<sequence length="130" mass="13831">MKAPAPLRRISRSGCLALALLCPLAPAAGAPGGPVGVLTLGRYTCELPGDALGAAWIPQPAEDFTIAYGSTYRTELGHGTYLLTGDRLRFTAGPLKDAEYRRTGNTLLRRILPDGTPGRLRCVRRGGLTR</sequence>
<keyword evidence="3" id="KW-1185">Reference proteome</keyword>
<gene>
    <name evidence="2" type="ORF">H7F49_02640</name>
</gene>
<name>A0A7X1F5M4_9SPHN</name>
<dbReference type="EMBL" id="JACLAU010000002">
    <property type="protein sequence ID" value="MBC2650594.1"/>
    <property type="molecule type" value="Genomic_DNA"/>
</dbReference>
<dbReference type="GO" id="GO:0003746">
    <property type="term" value="F:translation elongation factor activity"/>
    <property type="evidence" value="ECO:0007669"/>
    <property type="project" value="UniProtKB-KW"/>
</dbReference>
<evidence type="ECO:0000313" key="3">
    <source>
        <dbReference type="Proteomes" id="UP000520156"/>
    </source>
</evidence>
<dbReference type="Proteomes" id="UP000520156">
    <property type="component" value="Unassembled WGS sequence"/>
</dbReference>
<reference evidence="2 3" key="1">
    <citation type="submission" date="2020-08" db="EMBL/GenBank/DDBJ databases">
        <title>The genome sequence of Novosphingobium flavum 4Y4.</title>
        <authorList>
            <person name="Liu Y."/>
        </authorList>
    </citation>
    <scope>NUCLEOTIDE SEQUENCE [LARGE SCALE GENOMIC DNA]</scope>
    <source>
        <strain evidence="2 3">4Y4</strain>
    </source>
</reference>
<proteinExistence type="predicted"/>
<keyword evidence="2" id="KW-0648">Protein biosynthesis</keyword>